<protein>
    <submittedName>
        <fullName evidence="1">Uncharacterized protein</fullName>
    </submittedName>
</protein>
<comment type="caution">
    <text evidence="1">The sequence shown here is derived from an EMBL/GenBank/DDBJ whole genome shotgun (WGS) entry which is preliminary data.</text>
</comment>
<evidence type="ECO:0000313" key="2">
    <source>
        <dbReference type="Proteomes" id="UP001066276"/>
    </source>
</evidence>
<evidence type="ECO:0000313" key="1">
    <source>
        <dbReference type="EMBL" id="KAJ1186448.1"/>
    </source>
</evidence>
<name>A0AAV7UC66_PLEWA</name>
<dbReference type="Proteomes" id="UP001066276">
    <property type="component" value="Chromosome 3_1"/>
</dbReference>
<sequence length="168" mass="18914">MCAQSDLLIKRVVQGVMPVGLQCTPAVMDVSGTKAKRRVNHERSSRERRAVEPMLQVGDWLVIMDQYPDYNFCTPYEKEVVRVRGTMISVRKGSREVSRNVLRFKRIDEKSTQDGSAETAGDLYEVREVESSHPTSENSWSPLRLKGAAVATSAEVVQQTRPSQTILM</sequence>
<dbReference type="EMBL" id="JANPWB010000005">
    <property type="protein sequence ID" value="KAJ1186448.1"/>
    <property type="molecule type" value="Genomic_DNA"/>
</dbReference>
<organism evidence="1 2">
    <name type="scientific">Pleurodeles waltl</name>
    <name type="common">Iberian ribbed newt</name>
    <dbReference type="NCBI Taxonomy" id="8319"/>
    <lineage>
        <taxon>Eukaryota</taxon>
        <taxon>Metazoa</taxon>
        <taxon>Chordata</taxon>
        <taxon>Craniata</taxon>
        <taxon>Vertebrata</taxon>
        <taxon>Euteleostomi</taxon>
        <taxon>Amphibia</taxon>
        <taxon>Batrachia</taxon>
        <taxon>Caudata</taxon>
        <taxon>Salamandroidea</taxon>
        <taxon>Salamandridae</taxon>
        <taxon>Pleurodelinae</taxon>
        <taxon>Pleurodeles</taxon>
    </lineage>
</organism>
<accession>A0AAV7UC66</accession>
<gene>
    <name evidence="1" type="ORF">NDU88_003229</name>
</gene>
<keyword evidence="2" id="KW-1185">Reference proteome</keyword>
<proteinExistence type="predicted"/>
<dbReference type="AlphaFoldDB" id="A0AAV7UC66"/>
<reference evidence="1" key="1">
    <citation type="journal article" date="2022" name="bioRxiv">
        <title>Sequencing and chromosome-scale assembly of the giantPleurodeles waltlgenome.</title>
        <authorList>
            <person name="Brown T."/>
            <person name="Elewa A."/>
            <person name="Iarovenko S."/>
            <person name="Subramanian E."/>
            <person name="Araus A.J."/>
            <person name="Petzold A."/>
            <person name="Susuki M."/>
            <person name="Suzuki K.-i.T."/>
            <person name="Hayashi T."/>
            <person name="Toyoda A."/>
            <person name="Oliveira C."/>
            <person name="Osipova E."/>
            <person name="Leigh N.D."/>
            <person name="Simon A."/>
            <person name="Yun M.H."/>
        </authorList>
    </citation>
    <scope>NUCLEOTIDE SEQUENCE</scope>
    <source>
        <strain evidence="1">20211129_DDA</strain>
        <tissue evidence="1">Liver</tissue>
    </source>
</reference>